<reference evidence="1" key="1">
    <citation type="journal article" date="2020" name="Stud. Mycol.">
        <title>101 Dothideomycetes genomes: a test case for predicting lifestyles and emergence of pathogens.</title>
        <authorList>
            <person name="Haridas S."/>
            <person name="Albert R."/>
            <person name="Binder M."/>
            <person name="Bloem J."/>
            <person name="Labutti K."/>
            <person name="Salamov A."/>
            <person name="Andreopoulos B."/>
            <person name="Baker S."/>
            <person name="Barry K."/>
            <person name="Bills G."/>
            <person name="Bluhm B."/>
            <person name="Cannon C."/>
            <person name="Castanera R."/>
            <person name="Culley D."/>
            <person name="Daum C."/>
            <person name="Ezra D."/>
            <person name="Gonzalez J."/>
            <person name="Henrissat B."/>
            <person name="Kuo A."/>
            <person name="Liang C."/>
            <person name="Lipzen A."/>
            <person name="Lutzoni F."/>
            <person name="Magnuson J."/>
            <person name="Mondo S."/>
            <person name="Nolan M."/>
            <person name="Ohm R."/>
            <person name="Pangilinan J."/>
            <person name="Park H.-J."/>
            <person name="Ramirez L."/>
            <person name="Alfaro M."/>
            <person name="Sun H."/>
            <person name="Tritt A."/>
            <person name="Yoshinaga Y."/>
            <person name="Zwiers L.-H."/>
            <person name="Turgeon B."/>
            <person name="Goodwin S."/>
            <person name="Spatafora J."/>
            <person name="Crous P."/>
            <person name="Grigoriev I."/>
        </authorList>
    </citation>
    <scope>NUCLEOTIDE SEQUENCE</scope>
    <source>
        <strain evidence="1">CBS 107.79</strain>
    </source>
</reference>
<organism evidence="1 2">
    <name type="scientific">Bimuria novae-zelandiae CBS 107.79</name>
    <dbReference type="NCBI Taxonomy" id="1447943"/>
    <lineage>
        <taxon>Eukaryota</taxon>
        <taxon>Fungi</taxon>
        <taxon>Dikarya</taxon>
        <taxon>Ascomycota</taxon>
        <taxon>Pezizomycotina</taxon>
        <taxon>Dothideomycetes</taxon>
        <taxon>Pleosporomycetidae</taxon>
        <taxon>Pleosporales</taxon>
        <taxon>Massarineae</taxon>
        <taxon>Didymosphaeriaceae</taxon>
        <taxon>Bimuria</taxon>
    </lineage>
</organism>
<evidence type="ECO:0000313" key="2">
    <source>
        <dbReference type="Proteomes" id="UP000800036"/>
    </source>
</evidence>
<dbReference type="EMBL" id="ML976663">
    <property type="protein sequence ID" value="KAF1977493.1"/>
    <property type="molecule type" value="Genomic_DNA"/>
</dbReference>
<gene>
    <name evidence="1" type="ORF">BU23DRAFT_298083</name>
</gene>
<proteinExistence type="predicted"/>
<dbReference type="AlphaFoldDB" id="A0A6A5VIN3"/>
<accession>A0A6A5VIN3</accession>
<sequence>MTEFSAVTTCLDLLEEYLEQLCLCAFRKDVFSHIRDLLHKDQLGPALAGQVPLCWPSINRVLKGKYRPPKLATGNRLAVKSIEVIFSCLWEWKDGQFERRGWNDKL</sequence>
<dbReference type="Proteomes" id="UP000800036">
    <property type="component" value="Unassembled WGS sequence"/>
</dbReference>
<keyword evidence="2" id="KW-1185">Reference proteome</keyword>
<name>A0A6A5VIN3_9PLEO</name>
<protein>
    <submittedName>
        <fullName evidence="1">Uncharacterized protein</fullName>
    </submittedName>
</protein>
<evidence type="ECO:0000313" key="1">
    <source>
        <dbReference type="EMBL" id="KAF1977493.1"/>
    </source>
</evidence>
<dbReference type="OrthoDB" id="4500767at2759"/>